<reference evidence="1 2" key="1">
    <citation type="submission" date="2020-04" db="EMBL/GenBank/DDBJ databases">
        <title>Flammeovirga sp. SR4, a novel species isolated from seawater.</title>
        <authorList>
            <person name="Wang X."/>
        </authorList>
    </citation>
    <scope>NUCLEOTIDE SEQUENCE [LARGE SCALE GENOMIC DNA]</scope>
    <source>
        <strain evidence="1 2">SR4</strain>
    </source>
</reference>
<dbReference type="Proteomes" id="UP000585050">
    <property type="component" value="Unassembled WGS sequence"/>
</dbReference>
<protein>
    <submittedName>
        <fullName evidence="1">Uncharacterized protein</fullName>
    </submittedName>
</protein>
<gene>
    <name evidence="1" type="ORF">HGP29_12580</name>
</gene>
<evidence type="ECO:0000313" key="2">
    <source>
        <dbReference type="Proteomes" id="UP000585050"/>
    </source>
</evidence>
<dbReference type="PROSITE" id="PS51257">
    <property type="entry name" value="PROKAR_LIPOPROTEIN"/>
    <property type="match status" value="1"/>
</dbReference>
<accession>A0A7X8SKS0</accession>
<sequence>MKQFLTIISVGLVSLLMISCDPQTEENIEPQKIEPISKEGDTPISLNGLMRKKSRFTQPSWWFTFEEKGYRNF</sequence>
<name>A0A7X8SKS0_9BACT</name>
<keyword evidence="2" id="KW-1185">Reference proteome</keyword>
<comment type="caution">
    <text evidence="1">The sequence shown here is derived from an EMBL/GenBank/DDBJ whole genome shotgun (WGS) entry which is preliminary data.</text>
</comment>
<dbReference type="EMBL" id="JABAIL010000003">
    <property type="protein sequence ID" value="NLR92053.1"/>
    <property type="molecule type" value="Genomic_DNA"/>
</dbReference>
<proteinExistence type="predicted"/>
<dbReference type="AlphaFoldDB" id="A0A7X8SKS0"/>
<evidence type="ECO:0000313" key="1">
    <source>
        <dbReference type="EMBL" id="NLR92053.1"/>
    </source>
</evidence>
<organism evidence="1 2">
    <name type="scientific">Flammeovirga agarivorans</name>
    <dbReference type="NCBI Taxonomy" id="2726742"/>
    <lineage>
        <taxon>Bacteria</taxon>
        <taxon>Pseudomonadati</taxon>
        <taxon>Bacteroidota</taxon>
        <taxon>Cytophagia</taxon>
        <taxon>Cytophagales</taxon>
        <taxon>Flammeovirgaceae</taxon>
        <taxon>Flammeovirga</taxon>
    </lineage>
</organism>
<dbReference type="RefSeq" id="WP_168882758.1">
    <property type="nucleotide sequence ID" value="NZ_JABAIL010000003.1"/>
</dbReference>